<dbReference type="Proteomes" id="UP001150581">
    <property type="component" value="Unassembled WGS sequence"/>
</dbReference>
<gene>
    <name evidence="1" type="ORF">LPJ66_000440</name>
</gene>
<evidence type="ECO:0000313" key="1">
    <source>
        <dbReference type="EMBL" id="KAJ1901883.1"/>
    </source>
</evidence>
<keyword evidence="2" id="KW-1185">Reference proteome</keyword>
<proteinExistence type="predicted"/>
<reference evidence="1" key="1">
    <citation type="submission" date="2022-07" db="EMBL/GenBank/DDBJ databases">
        <title>Phylogenomic reconstructions and comparative analyses of Kickxellomycotina fungi.</title>
        <authorList>
            <person name="Reynolds N.K."/>
            <person name="Stajich J.E."/>
            <person name="Barry K."/>
            <person name="Grigoriev I.V."/>
            <person name="Crous P."/>
            <person name="Smith M.E."/>
        </authorList>
    </citation>
    <scope>NUCLEOTIDE SEQUENCE</scope>
    <source>
        <strain evidence="1">Benny 63K</strain>
    </source>
</reference>
<comment type="caution">
    <text evidence="1">The sequence shown here is derived from an EMBL/GenBank/DDBJ whole genome shotgun (WGS) entry which is preliminary data.</text>
</comment>
<protein>
    <submittedName>
        <fullName evidence="1">Uncharacterized protein</fullName>
    </submittedName>
</protein>
<dbReference type="EMBL" id="JANBPG010000012">
    <property type="protein sequence ID" value="KAJ1901883.1"/>
    <property type="molecule type" value="Genomic_DNA"/>
</dbReference>
<name>A0ACC1IW34_9FUNG</name>
<evidence type="ECO:0000313" key="2">
    <source>
        <dbReference type="Proteomes" id="UP001150581"/>
    </source>
</evidence>
<sequence>MSPHSNNTGVDAAAAAAASTLASVSNKTKTNSTLPLPFSIHGSSSLSSASASAKNKNRRGSSSSNRNGNRNVSGKSKSETDSDSDSDSDNDSDEQCRNASSTGNYHRFWATASPSDSSHLNSHTVATASASASSSFKPSRRSSLSRNDSSLVLFDSANHLHVSEENSRAMINWRNVMTSTRSNINNGGSKPNTLGLALQNGEIPGIMGREHQSRILFVSLLENYCRTYDDNPLRNRRLFFAICRTLYSMGIIGKEYVDEMASVRSTYSDAFRQLVAKAQESLDMYEHHDIESGIRSLMTGIAEEEEEDTSSEMSDGVSGDCAFSSAAFSESDNDFQEDEKKRRSRDGAFSISGNSQWTKPASTLARRTSLRNGNGSGFGAATATISGSTIREPFRPQPQPHRRITTPHSNNHTGNSNIYRRGSISASPGGASAATFGSMVMDMQRSRYHDDFVQLRCLGKGGFGKVYEVRNKLDGRRYAVKLIKIRGEITADKTLREIKTLANLDHPNIVRYYSSWIEVSRLRSKSAAANGSRALSSSPLFAQYDPAASDDDDEDDLSADDNNAGHNMAGNSFDLGEFNIGYSNAHDIDDDMWVPAAVDTADECDIVFEVSGGGDCGSGDGRAHSYNSEERNGDYVEDCSDDDDDTGIVFAHADNDDKELGPGLGVQVGPPSCRSDSSGSSTSSDSASSSESDSGSETSSISSSGGSSDSDNSDSDSNVSAEEEVLADALPRSNPIPIALQQQQLQRQPPAHYRRRSVHTAGPFTPRTSAGLSANRPPPGISKSNSGSQARSLPTQSFESALSTVTETTLFVQMQLCQTTLEEFLVQRNTRIAEHQAAHALECFDECDALDIHGGQLIDPVLNVRLFRSIVEGVKYFHSRDVIHRDLKGANVFLDIVYADSGGNPMSRSASGIGRPGNSSQSVVPFNISQVNSMTSGIGDVHADAWDAIDGGNLKERPGGSGDNLSLSAGSRKIDWDAVFECMVAGSAHNRAAPMPGFCLSTSSSSSSRMPPTRPVAPRALQRESSGLAVLVPRHPLVTFIPRIGDFGLATKSTLGIRSSGSDGYAFIGGQSKTAPVSTCLTPTASSLSTNTTDRRTSNVGTVTYAAPEQLCEQLSGAGYNEKADIYSLGIIFFELYYAFSTFMERIAVFKDLRKGVFPPEFLRMWPKEAAFILRLMDANPDKRLSAKEILALDMFDVPSVESAQLMREVLTLKQQLMLANQRNEELGLRVRELERIVDLSVRSD</sequence>
<accession>A0ACC1IW34</accession>
<organism evidence="1 2">
    <name type="scientific">Kickxella alabastrina</name>
    <dbReference type="NCBI Taxonomy" id="61397"/>
    <lineage>
        <taxon>Eukaryota</taxon>
        <taxon>Fungi</taxon>
        <taxon>Fungi incertae sedis</taxon>
        <taxon>Zoopagomycota</taxon>
        <taxon>Kickxellomycotina</taxon>
        <taxon>Kickxellomycetes</taxon>
        <taxon>Kickxellales</taxon>
        <taxon>Kickxellaceae</taxon>
        <taxon>Kickxella</taxon>
    </lineage>
</organism>